<evidence type="ECO:0000313" key="1">
    <source>
        <dbReference type="EMBL" id="KAI3737563.1"/>
    </source>
</evidence>
<protein>
    <submittedName>
        <fullName evidence="1">Uncharacterized protein</fullName>
    </submittedName>
</protein>
<comment type="caution">
    <text evidence="1">The sequence shown here is derived from an EMBL/GenBank/DDBJ whole genome shotgun (WGS) entry which is preliminary data.</text>
</comment>
<name>A0ACB9CTQ8_CICIN</name>
<dbReference type="Proteomes" id="UP001055811">
    <property type="component" value="Linkage Group LG05"/>
</dbReference>
<proteinExistence type="predicted"/>
<keyword evidence="2" id="KW-1185">Reference proteome</keyword>
<sequence length="114" mass="12851">MVKTGGTRLFIRVKVTNPTSTQPLSPLLSSLPQLRRCTLPSTTGILLSLTLDLRHNVNSHLKWKTIPIKAKNFSRTMVVILTSTLIKSSESETQMWKRNPCLESKVMTWKTTVS</sequence>
<gene>
    <name evidence="1" type="ORF">L2E82_27569</name>
</gene>
<dbReference type="EMBL" id="CM042013">
    <property type="protein sequence ID" value="KAI3737563.1"/>
    <property type="molecule type" value="Genomic_DNA"/>
</dbReference>
<evidence type="ECO:0000313" key="2">
    <source>
        <dbReference type="Proteomes" id="UP001055811"/>
    </source>
</evidence>
<reference evidence="1 2" key="2">
    <citation type="journal article" date="2022" name="Mol. Ecol. Resour.">
        <title>The genomes of chicory, endive, great burdock and yacon provide insights into Asteraceae paleo-polyploidization history and plant inulin production.</title>
        <authorList>
            <person name="Fan W."/>
            <person name="Wang S."/>
            <person name="Wang H."/>
            <person name="Wang A."/>
            <person name="Jiang F."/>
            <person name="Liu H."/>
            <person name="Zhao H."/>
            <person name="Xu D."/>
            <person name="Zhang Y."/>
        </authorList>
    </citation>
    <scope>NUCLEOTIDE SEQUENCE [LARGE SCALE GENOMIC DNA]</scope>
    <source>
        <strain evidence="2">cv. Punajuju</strain>
        <tissue evidence="1">Leaves</tissue>
    </source>
</reference>
<accession>A0ACB9CTQ8</accession>
<reference evidence="2" key="1">
    <citation type="journal article" date="2022" name="Mol. Ecol. Resour.">
        <title>The genomes of chicory, endive, great burdock and yacon provide insights into Asteraceae palaeo-polyploidization history and plant inulin production.</title>
        <authorList>
            <person name="Fan W."/>
            <person name="Wang S."/>
            <person name="Wang H."/>
            <person name="Wang A."/>
            <person name="Jiang F."/>
            <person name="Liu H."/>
            <person name="Zhao H."/>
            <person name="Xu D."/>
            <person name="Zhang Y."/>
        </authorList>
    </citation>
    <scope>NUCLEOTIDE SEQUENCE [LARGE SCALE GENOMIC DNA]</scope>
    <source>
        <strain evidence="2">cv. Punajuju</strain>
    </source>
</reference>
<organism evidence="1 2">
    <name type="scientific">Cichorium intybus</name>
    <name type="common">Chicory</name>
    <dbReference type="NCBI Taxonomy" id="13427"/>
    <lineage>
        <taxon>Eukaryota</taxon>
        <taxon>Viridiplantae</taxon>
        <taxon>Streptophyta</taxon>
        <taxon>Embryophyta</taxon>
        <taxon>Tracheophyta</taxon>
        <taxon>Spermatophyta</taxon>
        <taxon>Magnoliopsida</taxon>
        <taxon>eudicotyledons</taxon>
        <taxon>Gunneridae</taxon>
        <taxon>Pentapetalae</taxon>
        <taxon>asterids</taxon>
        <taxon>campanulids</taxon>
        <taxon>Asterales</taxon>
        <taxon>Asteraceae</taxon>
        <taxon>Cichorioideae</taxon>
        <taxon>Cichorieae</taxon>
        <taxon>Cichoriinae</taxon>
        <taxon>Cichorium</taxon>
    </lineage>
</organism>